<dbReference type="GO" id="GO:0016887">
    <property type="term" value="F:ATP hydrolysis activity"/>
    <property type="evidence" value="ECO:0007669"/>
    <property type="project" value="InterPro"/>
</dbReference>
<evidence type="ECO:0000256" key="1">
    <source>
        <dbReference type="SAM" id="Coils"/>
    </source>
</evidence>
<keyword evidence="1" id="KW-0175">Coiled coil</keyword>
<sequence length="654" mass="75650">MGNLRIQKIVYQGANYHFESPIFDENLILIEGDNGTGKSTFCNLIYYGLGGRVNEFSRKEKKEQHKEITSDKDNRVDLYIKINEESFKLTRYIEDNDITISSTLEVSDIQTKSLALIHNGDVAPIILQVFRSQESEYIFSDWILSKLKISVVELYQGHRNFKINFNDLMRLIYHDQQPDPRGVYKKLDTQNNFMNDSELLRKAIFELLVGKTYSDYYDSLSKSKALEKEKIIAAGLLKEYSRIIEELSGSSEPLNITFLQKNLQEKENQLEKLHDSRNKFKSGRGTKTTTVDYALIDLKNKITEKQLALSELNQTLISTIGERHKLNSIKESTLREISQISKIIHSHDQLNLFSADTCPYCLGRVERIAGHCVCGSEIREEQYQRFFYTSKEYKDIYKSKIKTTHTIEIAITDCEQELSATQKAIMHIEAELPELMRKIEERVDNLDTPIDLDTINDIDDEILNTRQDIETIRQQMEAEGKNVRLTNDYERKRSDHETAKLLTDRLEANAKIDIQDKVGKLSAIYNKLMTDSLPDCNVARISIEDYLPIVGGGEYREASSAVSKRLMYYLALMNLSLSEENVPFPRFLIIDTPETSGIELDNLKRCLEKIGELDHYGKPYQVILTTGLKKYPDSFLKYRKIYLPDKQHRLLIKN</sequence>
<dbReference type="GO" id="GO:0006302">
    <property type="term" value="P:double-strand break repair"/>
    <property type="evidence" value="ECO:0007669"/>
    <property type="project" value="InterPro"/>
</dbReference>
<evidence type="ECO:0000313" key="4">
    <source>
        <dbReference type="Proteomes" id="UP001216329"/>
    </source>
</evidence>
<evidence type="ECO:0000313" key="3">
    <source>
        <dbReference type="EMBL" id="WEK29455.1"/>
    </source>
</evidence>
<name>A0AAJ5WER1_9PSED</name>
<protein>
    <submittedName>
        <fullName evidence="3">AAA family ATPase</fullName>
    </submittedName>
</protein>
<dbReference type="PANTHER" id="PTHR32114">
    <property type="entry name" value="ABC TRANSPORTER ABCH.3"/>
    <property type="match status" value="1"/>
</dbReference>
<accession>A0AAJ5WER1</accession>
<dbReference type="EMBL" id="CP119325">
    <property type="protein sequence ID" value="WEK29455.1"/>
    <property type="molecule type" value="Genomic_DNA"/>
</dbReference>
<organism evidence="3 4">
    <name type="scientific">Candidatus Pseudomonas phytovorans</name>
    <dbReference type="NCBI Taxonomy" id="3121377"/>
    <lineage>
        <taxon>Bacteria</taxon>
        <taxon>Pseudomonadati</taxon>
        <taxon>Pseudomonadota</taxon>
        <taxon>Gammaproteobacteria</taxon>
        <taxon>Pseudomonadales</taxon>
        <taxon>Pseudomonadaceae</taxon>
        <taxon>Pseudomonas</taxon>
    </lineage>
</organism>
<dbReference type="PANTHER" id="PTHR32114:SF2">
    <property type="entry name" value="ABC TRANSPORTER ABCH.3"/>
    <property type="match status" value="1"/>
</dbReference>
<dbReference type="InterPro" id="IPR027417">
    <property type="entry name" value="P-loop_NTPase"/>
</dbReference>
<dbReference type="AlphaFoldDB" id="A0AAJ5WER1"/>
<reference evidence="3" key="1">
    <citation type="submission" date="2023-03" db="EMBL/GenBank/DDBJ databases">
        <title>Andean soil-derived lignocellulolytic bacterial consortium as a source of novel taxa and putative plastic-active enzymes.</title>
        <authorList>
            <person name="Diaz-Garcia L."/>
            <person name="Chuvochina M."/>
            <person name="Feuerriegel G."/>
            <person name="Bunk B."/>
            <person name="Sproer C."/>
            <person name="Streit W.R."/>
            <person name="Rodriguez L.M."/>
            <person name="Overmann J."/>
            <person name="Jimenez D.J."/>
        </authorList>
    </citation>
    <scope>NUCLEOTIDE SEQUENCE</scope>
    <source>
        <strain evidence="3">MAG 876</strain>
    </source>
</reference>
<dbReference type="SUPFAM" id="SSF52540">
    <property type="entry name" value="P-loop containing nucleoside triphosphate hydrolases"/>
    <property type="match status" value="1"/>
</dbReference>
<dbReference type="InterPro" id="IPR038729">
    <property type="entry name" value="Rad50/SbcC_AAA"/>
</dbReference>
<evidence type="ECO:0000259" key="2">
    <source>
        <dbReference type="Pfam" id="PF13476"/>
    </source>
</evidence>
<dbReference type="Gene3D" id="3.40.50.300">
    <property type="entry name" value="P-loop containing nucleotide triphosphate hydrolases"/>
    <property type="match status" value="1"/>
</dbReference>
<dbReference type="Pfam" id="PF13476">
    <property type="entry name" value="AAA_23"/>
    <property type="match status" value="1"/>
</dbReference>
<dbReference type="Proteomes" id="UP001216329">
    <property type="component" value="Chromosome"/>
</dbReference>
<proteinExistence type="predicted"/>
<feature type="domain" description="Rad50/SbcC-type AAA" evidence="2">
    <location>
        <begin position="23"/>
        <end position="279"/>
    </location>
</feature>
<gene>
    <name evidence="3" type="ORF">P0Y58_21495</name>
</gene>
<feature type="coiled-coil region" evidence="1">
    <location>
        <begin position="256"/>
        <end position="315"/>
    </location>
</feature>